<keyword evidence="1" id="KW-1133">Transmembrane helix</keyword>
<evidence type="ECO:0000313" key="3">
    <source>
        <dbReference type="EMBL" id="GAH31757.1"/>
    </source>
</evidence>
<dbReference type="PANTHER" id="PTHR36194">
    <property type="entry name" value="S-LAYER-LIKE PROTEIN"/>
    <property type="match status" value="1"/>
</dbReference>
<keyword evidence="1" id="KW-0812">Transmembrane</keyword>
<evidence type="ECO:0000259" key="2">
    <source>
        <dbReference type="Pfam" id="PF14326"/>
    </source>
</evidence>
<sequence>MRRFTLLESSMAFHGDETKIHSIATTLSKVPKRCNLLQVLCKFLTGFTLISIALFLLFSIARAQEESDFKVDVSVDKGDDATYYDEEPIFITFRTTEDAYIIIYGIDTKGNLNLIFPESVKETGFIRANRTYQIPEDDDDFSFKVQGPPGEEFICAVASSEPLRIPAIFKEQEEET</sequence>
<dbReference type="Pfam" id="PF14326">
    <property type="entry name" value="DUF4384"/>
    <property type="match status" value="1"/>
</dbReference>
<feature type="domain" description="DUF4384" evidence="2">
    <location>
        <begin position="83"/>
        <end position="162"/>
    </location>
</feature>
<protein>
    <recommendedName>
        <fullName evidence="2">DUF4384 domain-containing protein</fullName>
    </recommendedName>
</protein>
<reference evidence="3" key="1">
    <citation type="journal article" date="2014" name="Front. Microbiol.">
        <title>High frequency of phylogenetically diverse reductive dehalogenase-homologous genes in deep subseafloor sedimentary metagenomes.</title>
        <authorList>
            <person name="Kawai M."/>
            <person name="Futagami T."/>
            <person name="Toyoda A."/>
            <person name="Takaki Y."/>
            <person name="Nishi S."/>
            <person name="Hori S."/>
            <person name="Arai W."/>
            <person name="Tsubouchi T."/>
            <person name="Morono Y."/>
            <person name="Uchiyama I."/>
            <person name="Ito T."/>
            <person name="Fujiyama A."/>
            <person name="Inagaki F."/>
            <person name="Takami H."/>
        </authorList>
    </citation>
    <scope>NUCLEOTIDE SEQUENCE</scope>
    <source>
        <strain evidence="3">Expedition CK06-06</strain>
    </source>
</reference>
<dbReference type="EMBL" id="BARU01012897">
    <property type="protein sequence ID" value="GAH31757.1"/>
    <property type="molecule type" value="Genomic_DNA"/>
</dbReference>
<proteinExistence type="predicted"/>
<accession>X1EGL9</accession>
<dbReference type="PANTHER" id="PTHR36194:SF1">
    <property type="entry name" value="S-LAYER-LIKE PROTEIN"/>
    <property type="match status" value="1"/>
</dbReference>
<dbReference type="InterPro" id="IPR025493">
    <property type="entry name" value="DUF4384"/>
</dbReference>
<feature type="non-terminal residue" evidence="3">
    <location>
        <position position="176"/>
    </location>
</feature>
<dbReference type="AlphaFoldDB" id="X1EGL9"/>
<feature type="transmembrane region" description="Helical" evidence="1">
    <location>
        <begin position="39"/>
        <end position="61"/>
    </location>
</feature>
<organism evidence="3">
    <name type="scientific">marine sediment metagenome</name>
    <dbReference type="NCBI Taxonomy" id="412755"/>
    <lineage>
        <taxon>unclassified sequences</taxon>
        <taxon>metagenomes</taxon>
        <taxon>ecological metagenomes</taxon>
    </lineage>
</organism>
<gene>
    <name evidence="3" type="ORF">S03H2_23563</name>
</gene>
<evidence type="ECO:0000256" key="1">
    <source>
        <dbReference type="SAM" id="Phobius"/>
    </source>
</evidence>
<keyword evidence="1" id="KW-0472">Membrane</keyword>
<comment type="caution">
    <text evidence="3">The sequence shown here is derived from an EMBL/GenBank/DDBJ whole genome shotgun (WGS) entry which is preliminary data.</text>
</comment>
<name>X1EGL9_9ZZZZ</name>